<evidence type="ECO:0000313" key="2">
    <source>
        <dbReference type="Proteomes" id="UP000789570"/>
    </source>
</evidence>
<feature type="non-terminal residue" evidence="1">
    <location>
        <position position="57"/>
    </location>
</feature>
<name>A0A9N9I467_9GLOM</name>
<reference evidence="1" key="1">
    <citation type="submission" date="2021-06" db="EMBL/GenBank/DDBJ databases">
        <authorList>
            <person name="Kallberg Y."/>
            <person name="Tangrot J."/>
            <person name="Rosling A."/>
        </authorList>
    </citation>
    <scope>NUCLEOTIDE SEQUENCE</scope>
    <source>
        <strain evidence="1">UK204</strain>
    </source>
</reference>
<protein>
    <submittedName>
        <fullName evidence="1">11266_t:CDS:1</fullName>
    </submittedName>
</protein>
<dbReference type="EMBL" id="CAJVPQ010010152">
    <property type="protein sequence ID" value="CAG8720649.1"/>
    <property type="molecule type" value="Genomic_DNA"/>
</dbReference>
<comment type="caution">
    <text evidence="1">The sequence shown here is derived from an EMBL/GenBank/DDBJ whole genome shotgun (WGS) entry which is preliminary data.</text>
</comment>
<organism evidence="1 2">
    <name type="scientific">Funneliformis caledonium</name>
    <dbReference type="NCBI Taxonomy" id="1117310"/>
    <lineage>
        <taxon>Eukaryota</taxon>
        <taxon>Fungi</taxon>
        <taxon>Fungi incertae sedis</taxon>
        <taxon>Mucoromycota</taxon>
        <taxon>Glomeromycotina</taxon>
        <taxon>Glomeromycetes</taxon>
        <taxon>Glomerales</taxon>
        <taxon>Glomeraceae</taxon>
        <taxon>Funneliformis</taxon>
    </lineage>
</organism>
<evidence type="ECO:0000313" key="1">
    <source>
        <dbReference type="EMBL" id="CAG8720649.1"/>
    </source>
</evidence>
<dbReference type="Proteomes" id="UP000789570">
    <property type="component" value="Unassembled WGS sequence"/>
</dbReference>
<gene>
    <name evidence="1" type="ORF">FCALED_LOCUS14372</name>
</gene>
<dbReference type="Gene3D" id="1.10.10.60">
    <property type="entry name" value="Homeodomain-like"/>
    <property type="match status" value="1"/>
</dbReference>
<accession>A0A9N9I467</accession>
<dbReference type="AlphaFoldDB" id="A0A9N9I467"/>
<proteinExistence type="predicted"/>
<keyword evidence="2" id="KW-1185">Reference proteome</keyword>
<sequence>MEKLPHYPEIESVLFNWIIEQHQLQNPVAQKFIIIKVISLSNTSFQHLPNIQTFKFS</sequence>